<name>A0A1M6UNX0_9BACT</name>
<dbReference type="EMBL" id="FRAS01000005">
    <property type="protein sequence ID" value="SHK70902.1"/>
    <property type="molecule type" value="Genomic_DNA"/>
</dbReference>
<sequence>MFGVCLLVATGWYSKKSALTWKLRAIPSSHRCYFQLLPQMLTTAANGFGWLPTPVANDSRNSTLPPSQKNRTRGQFCSIPSFLLNHNCAPGTPLSVRFYERLMGFPNNWTLPPETPPCTP</sequence>
<evidence type="ECO:0000313" key="1">
    <source>
        <dbReference type="EMBL" id="SHK70902.1"/>
    </source>
</evidence>
<keyword evidence="2" id="KW-1185">Reference proteome</keyword>
<accession>A0A1M6UNX0</accession>
<gene>
    <name evidence="1" type="ORF">SAMN02746009_01428</name>
</gene>
<proteinExistence type="predicted"/>
<dbReference type="AlphaFoldDB" id="A0A1M6UNX0"/>
<evidence type="ECO:0000313" key="2">
    <source>
        <dbReference type="Proteomes" id="UP000183947"/>
    </source>
</evidence>
<organism evidence="1 2">
    <name type="scientific">Hymenobacter psychrotolerans DSM 18569</name>
    <dbReference type="NCBI Taxonomy" id="1121959"/>
    <lineage>
        <taxon>Bacteria</taxon>
        <taxon>Pseudomonadati</taxon>
        <taxon>Bacteroidota</taxon>
        <taxon>Cytophagia</taxon>
        <taxon>Cytophagales</taxon>
        <taxon>Hymenobacteraceae</taxon>
        <taxon>Hymenobacter</taxon>
    </lineage>
</organism>
<dbReference type="Proteomes" id="UP000183947">
    <property type="component" value="Unassembled WGS sequence"/>
</dbReference>
<reference evidence="2" key="1">
    <citation type="submission" date="2016-11" db="EMBL/GenBank/DDBJ databases">
        <authorList>
            <person name="Varghese N."/>
            <person name="Submissions S."/>
        </authorList>
    </citation>
    <scope>NUCLEOTIDE SEQUENCE [LARGE SCALE GENOMIC DNA]</scope>
    <source>
        <strain evidence="2">DSM 18569</strain>
    </source>
</reference>
<protein>
    <submittedName>
        <fullName evidence="1">Uncharacterized protein</fullName>
    </submittedName>
</protein>